<protein>
    <submittedName>
        <fullName evidence="1">HAD-IA family hydrolase</fullName>
    </submittedName>
</protein>
<dbReference type="EMBL" id="JBHLUD010000004">
    <property type="protein sequence ID" value="MFC0543035.1"/>
    <property type="molecule type" value="Genomic_DNA"/>
</dbReference>
<accession>A0ABV6MRW5</accession>
<dbReference type="NCBIfam" id="TIGR01509">
    <property type="entry name" value="HAD-SF-IA-v3"/>
    <property type="match status" value="1"/>
</dbReference>
<dbReference type="SUPFAM" id="SSF56784">
    <property type="entry name" value="HAD-like"/>
    <property type="match status" value="1"/>
</dbReference>
<dbReference type="Gene3D" id="1.10.150.240">
    <property type="entry name" value="Putative phosphatase, domain 2"/>
    <property type="match status" value="1"/>
</dbReference>
<dbReference type="InterPro" id="IPR023214">
    <property type="entry name" value="HAD_sf"/>
</dbReference>
<dbReference type="RefSeq" id="WP_273941439.1">
    <property type="nucleotide sequence ID" value="NZ_CP097263.1"/>
</dbReference>
<name>A0ABV6MRW5_9PSEU</name>
<dbReference type="InterPro" id="IPR023198">
    <property type="entry name" value="PGP-like_dom2"/>
</dbReference>
<dbReference type="Gene3D" id="3.40.50.1000">
    <property type="entry name" value="HAD superfamily/HAD-like"/>
    <property type="match status" value="1"/>
</dbReference>
<gene>
    <name evidence="1" type="ORF">ACFFH7_16160</name>
</gene>
<dbReference type="Pfam" id="PF00702">
    <property type="entry name" value="Hydrolase"/>
    <property type="match status" value="1"/>
</dbReference>
<dbReference type="SFLD" id="SFLDS00003">
    <property type="entry name" value="Haloacid_Dehalogenase"/>
    <property type="match status" value="1"/>
</dbReference>
<evidence type="ECO:0000313" key="1">
    <source>
        <dbReference type="EMBL" id="MFC0543035.1"/>
    </source>
</evidence>
<dbReference type="GO" id="GO:0016787">
    <property type="term" value="F:hydrolase activity"/>
    <property type="evidence" value="ECO:0007669"/>
    <property type="project" value="UniProtKB-KW"/>
</dbReference>
<organism evidence="1 2">
    <name type="scientific">Kutzneria chonburiensis</name>
    <dbReference type="NCBI Taxonomy" id="1483604"/>
    <lineage>
        <taxon>Bacteria</taxon>
        <taxon>Bacillati</taxon>
        <taxon>Actinomycetota</taxon>
        <taxon>Actinomycetes</taxon>
        <taxon>Pseudonocardiales</taxon>
        <taxon>Pseudonocardiaceae</taxon>
        <taxon>Kutzneria</taxon>
    </lineage>
</organism>
<sequence>MGGLTRFELEAILFDIDGTLVDSTGAVERTWRIFAAERGLDAEAILRVCHGRRSEDTIADLLPPSEWDDAVAELARLELGDLGDVVALPATKTLLPQLPKDRWAAVTSGSQELMRARLAAAGLPVPDVLIAADDVSAGKPDPEGYLKAAAALGYDIRRCLVVEDAPAGLLAGRNAGATTLAVATSHDAAELTADAVVADLTSCRVDRVADGLVVTVSAGPG</sequence>
<dbReference type="InterPro" id="IPR036412">
    <property type="entry name" value="HAD-like_sf"/>
</dbReference>
<keyword evidence="2" id="KW-1185">Reference proteome</keyword>
<dbReference type="PANTHER" id="PTHR43481">
    <property type="entry name" value="FRUCTOSE-1-PHOSPHATE PHOSPHATASE"/>
    <property type="match status" value="1"/>
</dbReference>
<evidence type="ECO:0000313" key="2">
    <source>
        <dbReference type="Proteomes" id="UP001589810"/>
    </source>
</evidence>
<dbReference type="PRINTS" id="PR00413">
    <property type="entry name" value="HADHALOGNASE"/>
</dbReference>
<dbReference type="InterPro" id="IPR006439">
    <property type="entry name" value="HAD-SF_hydro_IA"/>
</dbReference>
<dbReference type="PANTHER" id="PTHR43481:SF4">
    <property type="entry name" value="GLYCEROL-1-PHOSPHATE PHOSPHOHYDROLASE 1-RELATED"/>
    <property type="match status" value="1"/>
</dbReference>
<dbReference type="InterPro" id="IPR051806">
    <property type="entry name" value="HAD-like_SPP"/>
</dbReference>
<comment type="caution">
    <text evidence="1">The sequence shown here is derived from an EMBL/GenBank/DDBJ whole genome shotgun (WGS) entry which is preliminary data.</text>
</comment>
<dbReference type="SFLD" id="SFLDG01129">
    <property type="entry name" value="C1.5:_HAD__Beta-PGM__Phosphata"/>
    <property type="match status" value="1"/>
</dbReference>
<proteinExistence type="predicted"/>
<dbReference type="Proteomes" id="UP001589810">
    <property type="component" value="Unassembled WGS sequence"/>
</dbReference>
<keyword evidence="1" id="KW-0378">Hydrolase</keyword>
<reference evidence="1 2" key="1">
    <citation type="submission" date="2024-09" db="EMBL/GenBank/DDBJ databases">
        <authorList>
            <person name="Sun Q."/>
            <person name="Mori K."/>
        </authorList>
    </citation>
    <scope>NUCLEOTIDE SEQUENCE [LARGE SCALE GENOMIC DNA]</scope>
    <source>
        <strain evidence="1 2">TBRC 1432</strain>
    </source>
</reference>